<name>A0A9R0SH90_TRITD</name>
<dbReference type="EMBL" id="LT934117">
    <property type="protein sequence ID" value="VAH95135.1"/>
    <property type="molecule type" value="Genomic_DNA"/>
</dbReference>
<keyword evidence="5" id="KW-0418">Kinase</keyword>
<dbReference type="InterPro" id="IPR000403">
    <property type="entry name" value="PI3/4_kinase_cat_dom"/>
</dbReference>
<evidence type="ECO:0000256" key="7">
    <source>
        <dbReference type="SAM" id="MobiDB-lite"/>
    </source>
</evidence>
<evidence type="ECO:0000259" key="8">
    <source>
        <dbReference type="PROSITE" id="PS50290"/>
    </source>
</evidence>
<dbReference type="Gene3D" id="1.25.40.70">
    <property type="entry name" value="Phosphatidylinositol 3-kinase, accessory domain (PIK)"/>
    <property type="match status" value="1"/>
</dbReference>
<keyword evidence="4" id="KW-0808">Transferase</keyword>
<dbReference type="InterPro" id="IPR045495">
    <property type="entry name" value="PI4K_N"/>
</dbReference>
<feature type="domain" description="PI3K/PI4K catalytic" evidence="8">
    <location>
        <begin position="1412"/>
        <end position="1690"/>
    </location>
</feature>
<dbReference type="SUPFAM" id="SSF56112">
    <property type="entry name" value="Protein kinase-like (PK-like)"/>
    <property type="match status" value="1"/>
</dbReference>
<evidence type="ECO:0000256" key="5">
    <source>
        <dbReference type="ARBA" id="ARBA00022777"/>
    </source>
</evidence>
<dbReference type="PANTHER" id="PTHR10048">
    <property type="entry name" value="PHOSPHATIDYLINOSITOL KINASE"/>
    <property type="match status" value="1"/>
</dbReference>
<dbReference type="PROSITE" id="PS51545">
    <property type="entry name" value="PIK_HELICAL"/>
    <property type="match status" value="1"/>
</dbReference>
<accession>A0A9R0SH90</accession>
<dbReference type="GO" id="GO:0046854">
    <property type="term" value="P:phosphatidylinositol phosphate biosynthetic process"/>
    <property type="evidence" value="ECO:0007669"/>
    <property type="project" value="InterPro"/>
</dbReference>
<dbReference type="InterPro" id="IPR016024">
    <property type="entry name" value="ARM-type_fold"/>
</dbReference>
<dbReference type="FunFam" id="1.25.40.70:FF:000013">
    <property type="entry name" value="Phosphatidylinositol 4-kinase alpha 1"/>
    <property type="match status" value="1"/>
</dbReference>
<dbReference type="Proteomes" id="UP000324705">
    <property type="component" value="Chromosome 4A"/>
</dbReference>
<dbReference type="InterPro" id="IPR036940">
    <property type="entry name" value="PI3/4_kinase_cat_sf"/>
</dbReference>
<evidence type="ECO:0000313" key="10">
    <source>
        <dbReference type="EMBL" id="VAH95135.1"/>
    </source>
</evidence>
<protein>
    <recommendedName>
        <fullName evidence="3">1-phosphatidylinositol 4-kinase</fullName>
        <ecNumber evidence="3">2.7.1.67</ecNumber>
    </recommendedName>
</protein>
<dbReference type="GO" id="GO:0005886">
    <property type="term" value="C:plasma membrane"/>
    <property type="evidence" value="ECO:0007669"/>
    <property type="project" value="TreeGrafter"/>
</dbReference>
<evidence type="ECO:0000256" key="4">
    <source>
        <dbReference type="ARBA" id="ARBA00022679"/>
    </source>
</evidence>
<dbReference type="FunFam" id="1.10.1070.11:FF:000012">
    <property type="entry name" value="Phosphatidylinositol 4-kinase alpha 1"/>
    <property type="match status" value="1"/>
</dbReference>
<dbReference type="Gramene" id="TRITD4Av1G193160.5">
    <property type="protein sequence ID" value="TRITD4Av1G193160.5"/>
    <property type="gene ID" value="TRITD4Av1G193160"/>
</dbReference>
<dbReference type="InterPro" id="IPR011009">
    <property type="entry name" value="Kinase-like_dom_sf"/>
</dbReference>
<comment type="similarity">
    <text evidence="2">Belongs to the PI3/PI4-kinase family. Type III PI4K subfamily.</text>
</comment>
<dbReference type="Pfam" id="PF00454">
    <property type="entry name" value="PI3_PI4_kinase"/>
    <property type="match status" value="1"/>
</dbReference>
<dbReference type="PROSITE" id="PS50290">
    <property type="entry name" value="PI3_4_KINASE_3"/>
    <property type="match status" value="1"/>
</dbReference>
<evidence type="ECO:0000256" key="3">
    <source>
        <dbReference type="ARBA" id="ARBA00012169"/>
    </source>
</evidence>
<evidence type="ECO:0000256" key="1">
    <source>
        <dbReference type="ARBA" id="ARBA00004170"/>
    </source>
</evidence>
<evidence type="ECO:0000313" key="11">
    <source>
        <dbReference type="Proteomes" id="UP000324705"/>
    </source>
</evidence>
<organism evidence="10 11">
    <name type="scientific">Triticum turgidum subsp. durum</name>
    <name type="common">Durum wheat</name>
    <name type="synonym">Triticum durum</name>
    <dbReference type="NCBI Taxonomy" id="4567"/>
    <lineage>
        <taxon>Eukaryota</taxon>
        <taxon>Viridiplantae</taxon>
        <taxon>Streptophyta</taxon>
        <taxon>Embryophyta</taxon>
        <taxon>Tracheophyta</taxon>
        <taxon>Spermatophyta</taxon>
        <taxon>Magnoliopsida</taxon>
        <taxon>Liliopsida</taxon>
        <taxon>Poales</taxon>
        <taxon>Poaceae</taxon>
        <taxon>BOP clade</taxon>
        <taxon>Pooideae</taxon>
        <taxon>Triticodae</taxon>
        <taxon>Triticeae</taxon>
        <taxon>Triticinae</taxon>
        <taxon>Triticum</taxon>
    </lineage>
</organism>
<dbReference type="Pfam" id="PF19274">
    <property type="entry name" value="PI4K_N"/>
    <property type="match status" value="1"/>
</dbReference>
<proteinExistence type="inferred from homology"/>
<gene>
    <name evidence="10" type="ORF">TRITD_4Av1G193160</name>
</gene>
<feature type="region of interest" description="Disordered" evidence="7">
    <location>
        <begin position="1082"/>
        <end position="1101"/>
    </location>
</feature>
<comment type="subcellular location">
    <subcellularLocation>
        <location evidence="1">Membrane</location>
        <topology evidence="1">Peripheral membrane protein</topology>
    </subcellularLocation>
</comment>
<dbReference type="CDD" id="cd05167">
    <property type="entry name" value="PI4Kc_III_alpha"/>
    <property type="match status" value="1"/>
</dbReference>
<dbReference type="EC" id="2.7.1.67" evidence="3"/>
<feature type="domain" description="PIK helical" evidence="9">
    <location>
        <begin position="1161"/>
        <end position="1337"/>
    </location>
</feature>
<dbReference type="InterPro" id="IPR001263">
    <property type="entry name" value="PI3K_accessory_dom"/>
</dbReference>
<dbReference type="SUPFAM" id="SSF48371">
    <property type="entry name" value="ARM repeat"/>
    <property type="match status" value="2"/>
</dbReference>
<dbReference type="SMART" id="SM00145">
    <property type="entry name" value="PI3Ka"/>
    <property type="match status" value="1"/>
</dbReference>
<evidence type="ECO:0000259" key="9">
    <source>
        <dbReference type="PROSITE" id="PS51545"/>
    </source>
</evidence>
<reference evidence="10 11" key="1">
    <citation type="submission" date="2017-09" db="EMBL/GenBank/DDBJ databases">
        <authorList>
            <consortium name="International Durum Wheat Genome Sequencing Consortium (IDWGSC)"/>
            <person name="Milanesi L."/>
        </authorList>
    </citation>
    <scope>NUCLEOTIDE SEQUENCE [LARGE SCALE GENOMIC DNA]</scope>
    <source>
        <strain evidence="11">cv. Svevo</strain>
    </source>
</reference>
<dbReference type="InterPro" id="IPR042236">
    <property type="entry name" value="PI3K_accessory_sf"/>
</dbReference>
<sequence length="1706" mass="188969">MLGGEGGLEANKVAKVRNAAAWQVRSLTDFLKIRKRDWKEQGAQLRVRINTKLSCCQAAVVVLVRSVSVLDADSKASKDMLQQTLAWFIEATKSCILSSWRKLKICEELFCTLLNGISQITVSRGGQLLPVLLIPLKPLVVSTCSQADMTGCSPGALFEAVVKLSCEIIEFGWTKDRALVDTFIMRLAAYVRERNDYEEEDGKGKDTVPVMRLNVVRLLAELCVCLKRWEVVDMILPLFIEHLEEGDASAPSLLRLKSLDAISRVACLGFEKSYRESIVLMTRSYLDKVKAVGAAENNTLPSEATAERTETLPAGFLLVASNLTSTKLRSDYRHRLLSLCSDVGLAAESKSGRSGADLMGPLLPAVAEICSDFDPVSSVEPSLLKLFRNLWFYIVLFGLAPPIQNNQASTKPVSTPLNTGESCVALQAVAGPYMWNSQWSVAVQRIAQGSPPLVVSSVKWLEDELELNALHNPGSRRGNGDEKAAVGQRTALSAALGGRVEVAAMSTISGVKATYLLAVAFLEILRFSGSGGILSATLNKSNSSFGCVFEYLLTPNLTPAVTQCLTAVVHRAFETMLSWLEERTSDIGEESNVRESVLSVHAGFLIKSMSQRDEHVRDLSVKLLTQLKEKFPQVLWNSSCLDLLLISVHNELTSGPVSDPAWVATIRSLYQKIAREWITSALSYAPCTTQGLIQENFCKPSGAQRTQHTADVVSLLSEIRICIGKNDWNGIRTANIPAVMDSAAAASGARKEAPDITLEVLSTAVVSATVKCNHAGEIAGMRRLFSTMGGLNMGVSPGTQSGQAPQSFDEVFLSKFVRLLQDFVVTAEKQPIDNSQFRETCSQATALLLDHLVSDSRTNLEGFSQLIRLLCWCPAYISTPDAMETGIYIWTWLVSAAPSLGPLVLAELVDAWLWTMDTKRGLFASDMKYCGPDAKLRPHLIAGEPEAPPEKDPVEAIIAHRLWLGFFIDRFEVVRHDSIEQLLLLGRMLQGMMKSPTHFSHHPAATGTFFTAMQLGLNFCLCQDQFNLQKCNMGLQLLEDRVYRAALGWFAYAPEFYESPNKSFAQREAQSVSIFVHNLQNTSSTDSGSKPQGREGELNTADQIHPVWGSVDNYATAKEKRKQLLLMLSQNEADRLEVWAQPINTKDTSTFRGKISSDKWIDHCRTAFAVDPRIALSMPMRFPTNATLQSEITQLVQTHILELRTIPEALPFFITPKAVDENSALLQQLPHWAPCSVTQALEFFTSPYKGHPRVMAYVLRVMETYPPETVTFFMPQLVQSLRYDDGKLVEGYLLGAARRSNIFAHILIWHLQGNVRKMTMKRKELPQSPMHSSPCFLLLGRKLLTVSLRKLGTCLKESLIFLTRSPQFLVFFSLSPRKSEELVLKELEKITIPGDDLYLPTATNKLVRGIQLDSGIPLQSAAKVPIMITFNVIDRDGNPNDVMPQACIFKVGDDCRQDVLALQVIALLRDIFEAVGLNLYLFPYGVLPTGPERGIIEVVPNTRSRNQMGETTDGGLLEIFQQDYGPVGSPSFEAARQMFIVSSAGYAVASLLLQPKDRHNGNLLFDSQGRLVHIDFGFILEISPGGNMGFESAHFKLSHEMTQLLDPSGTMKSDTWNQFLRLCVKGYLAGRRHMNGIVTTVQLMVDSGLPCFSRGEPIANLRKRFHPEMNEREAANFMVRTCVDAYNKWTTAGYDLIQYLQQGIEK</sequence>
<dbReference type="Gene3D" id="1.10.1070.11">
    <property type="entry name" value="Phosphatidylinositol 3-/4-kinase, catalytic domain"/>
    <property type="match status" value="1"/>
</dbReference>
<dbReference type="GO" id="GO:0004430">
    <property type="term" value="F:1-phosphatidylinositol 4-kinase activity"/>
    <property type="evidence" value="ECO:0007669"/>
    <property type="project" value="UniProtKB-EC"/>
</dbReference>
<dbReference type="PROSITE" id="PS00915">
    <property type="entry name" value="PI3_4_KINASE_1"/>
    <property type="match status" value="1"/>
</dbReference>
<evidence type="ECO:0000256" key="6">
    <source>
        <dbReference type="ARBA" id="ARBA00023136"/>
    </source>
</evidence>
<dbReference type="Pfam" id="PF00613">
    <property type="entry name" value="PI3Ka"/>
    <property type="match status" value="1"/>
</dbReference>
<dbReference type="InterPro" id="IPR015433">
    <property type="entry name" value="PI3/4_kinase"/>
</dbReference>
<dbReference type="InterPro" id="IPR018936">
    <property type="entry name" value="PI3/4_kinase_CS"/>
</dbReference>
<keyword evidence="11" id="KW-1185">Reference proteome</keyword>
<dbReference type="FunFam" id="3.30.1010.10:FF:000012">
    <property type="entry name" value="Phosphatidylinositol 4-kinase alpha 1"/>
    <property type="match status" value="1"/>
</dbReference>
<dbReference type="PANTHER" id="PTHR10048:SF15">
    <property type="entry name" value="PHOSPHATIDYLINOSITOL 4-KINASE ALPHA"/>
    <property type="match status" value="1"/>
</dbReference>
<dbReference type="Gene3D" id="3.30.1010.10">
    <property type="entry name" value="Phosphatidylinositol 3-kinase Catalytic Subunit, Chain A, domain 4"/>
    <property type="match status" value="1"/>
</dbReference>
<dbReference type="GO" id="GO:0048015">
    <property type="term" value="P:phosphatidylinositol-mediated signaling"/>
    <property type="evidence" value="ECO:0007669"/>
    <property type="project" value="TreeGrafter"/>
</dbReference>
<dbReference type="GO" id="GO:0005737">
    <property type="term" value="C:cytoplasm"/>
    <property type="evidence" value="ECO:0007669"/>
    <property type="project" value="TreeGrafter"/>
</dbReference>
<dbReference type="SMART" id="SM00146">
    <property type="entry name" value="PI3Kc"/>
    <property type="match status" value="1"/>
</dbReference>
<evidence type="ECO:0000256" key="2">
    <source>
        <dbReference type="ARBA" id="ARBA00006209"/>
    </source>
</evidence>
<keyword evidence="6" id="KW-0472">Membrane</keyword>